<sequence>MPTPQPLLTKWRNVAITLHDRLSSPPGPRDCRFRMPIDVSLSGDDAIPHHSCASHCSPSVLL</sequence>
<keyword evidence="2" id="KW-1185">Reference proteome</keyword>
<accession>W1PDC5</accession>
<dbReference type="Proteomes" id="UP000017836">
    <property type="component" value="Unassembled WGS sequence"/>
</dbReference>
<gene>
    <name evidence="1" type="ORF">AMTR_s00053p00107260</name>
</gene>
<proteinExistence type="predicted"/>
<protein>
    <submittedName>
        <fullName evidence="1">Uncharacterized protein</fullName>
    </submittedName>
</protein>
<organism evidence="1 2">
    <name type="scientific">Amborella trichopoda</name>
    <dbReference type="NCBI Taxonomy" id="13333"/>
    <lineage>
        <taxon>Eukaryota</taxon>
        <taxon>Viridiplantae</taxon>
        <taxon>Streptophyta</taxon>
        <taxon>Embryophyta</taxon>
        <taxon>Tracheophyta</taxon>
        <taxon>Spermatophyta</taxon>
        <taxon>Magnoliopsida</taxon>
        <taxon>Amborellales</taxon>
        <taxon>Amborellaceae</taxon>
        <taxon>Amborella</taxon>
    </lineage>
</organism>
<dbReference type="EMBL" id="KI394012">
    <property type="protein sequence ID" value="ERN05065.1"/>
    <property type="molecule type" value="Genomic_DNA"/>
</dbReference>
<dbReference type="AlphaFoldDB" id="W1PDC5"/>
<reference evidence="2" key="1">
    <citation type="journal article" date="2013" name="Science">
        <title>The Amborella genome and the evolution of flowering plants.</title>
        <authorList>
            <consortium name="Amborella Genome Project"/>
        </authorList>
    </citation>
    <scope>NUCLEOTIDE SEQUENCE [LARGE SCALE GENOMIC DNA]</scope>
</reference>
<evidence type="ECO:0000313" key="2">
    <source>
        <dbReference type="Proteomes" id="UP000017836"/>
    </source>
</evidence>
<evidence type="ECO:0000313" key="1">
    <source>
        <dbReference type="EMBL" id="ERN05065.1"/>
    </source>
</evidence>
<dbReference type="HOGENOM" id="CLU_2907086_0_0_1"/>
<dbReference type="Gramene" id="ERN05065">
    <property type="protein sequence ID" value="ERN05065"/>
    <property type="gene ID" value="AMTR_s00053p00107260"/>
</dbReference>
<name>W1PDC5_AMBTC</name>